<dbReference type="CDD" id="cd05374">
    <property type="entry name" value="17beta-HSD-like_SDR_c"/>
    <property type="match status" value="1"/>
</dbReference>
<sequence length="497" mass="54555">MLQRLVLPLLLLLSLTWASPRYDIKTTSRSRLTTRDALHKKFLRIMPLGDSITFGYLSSDGNGYREHLFSQLVAERNDVDMVGSVQAGTMADNFNEGHPGWVITQIADAAAASTGSKPNVVLLHAGTNDMNIPTDPTKAYERPGTLIDQLNDGWPAAAILVAKIIPAANSSTMKNINAYNAQISAVVAQRRDAGKHVLLVDMSTPHIALADLKDGLHPTDEGTSSATQNTMADRRKSVLVTGCLRVFATARKADSIADLTALGIETLSLEVDKAESIKVVVQDIQHRTGGGLDILVNNAGRNYTVPALDIDFDEVQQTFEVNVFAVMRMCREFAPLLIEAKGTIVQIGSLAGIMPYVFGSVYNASKAALHAYSNTLRVELAPFGVKVVTIVTGGVKSRIARTERTLPEGSLYVPIDEEYQRRTKHSQEGAMPNETYARSVASQVLKSSPPKWVWEGNKAWLVWFIDAFLPKGFMDLVFTKMFNLWKLTDYTSMKKKI</sequence>
<feature type="domain" description="SGNH hydrolase-type esterase" evidence="6">
    <location>
        <begin position="48"/>
        <end position="222"/>
    </location>
</feature>
<proteinExistence type="inferred from homology"/>
<organism evidence="7 8">
    <name type="scientific">Cryomyces minteri</name>
    <dbReference type="NCBI Taxonomy" id="331657"/>
    <lineage>
        <taxon>Eukaryota</taxon>
        <taxon>Fungi</taxon>
        <taxon>Dikarya</taxon>
        <taxon>Ascomycota</taxon>
        <taxon>Pezizomycotina</taxon>
        <taxon>Dothideomycetes</taxon>
        <taxon>Dothideomycetes incertae sedis</taxon>
        <taxon>Cryomyces</taxon>
    </lineage>
</organism>
<dbReference type="Gene3D" id="3.40.50.720">
    <property type="entry name" value="NAD(P)-binding Rossmann-like Domain"/>
    <property type="match status" value="1"/>
</dbReference>
<dbReference type="Pfam" id="PF13472">
    <property type="entry name" value="Lipase_GDSL_2"/>
    <property type="match status" value="1"/>
</dbReference>
<evidence type="ECO:0000313" key="8">
    <source>
        <dbReference type="Proteomes" id="UP000308768"/>
    </source>
</evidence>
<keyword evidence="8" id="KW-1185">Reference proteome</keyword>
<dbReference type="SUPFAM" id="SSF52266">
    <property type="entry name" value="SGNH hydrolase"/>
    <property type="match status" value="1"/>
</dbReference>
<evidence type="ECO:0000256" key="4">
    <source>
        <dbReference type="RuleBase" id="RU000363"/>
    </source>
</evidence>
<dbReference type="GO" id="GO:0019433">
    <property type="term" value="P:triglyceride catabolic process"/>
    <property type="evidence" value="ECO:0007669"/>
    <property type="project" value="TreeGrafter"/>
</dbReference>
<reference evidence="7 8" key="1">
    <citation type="submission" date="2017-03" db="EMBL/GenBank/DDBJ databases">
        <title>Genomes of endolithic fungi from Antarctica.</title>
        <authorList>
            <person name="Coleine C."/>
            <person name="Masonjones S."/>
            <person name="Stajich J.E."/>
        </authorList>
    </citation>
    <scope>NUCLEOTIDE SEQUENCE [LARGE SCALE GENOMIC DNA]</scope>
    <source>
        <strain evidence="7 8">CCFEE 5187</strain>
    </source>
</reference>
<evidence type="ECO:0000256" key="2">
    <source>
        <dbReference type="ARBA" id="ARBA00022857"/>
    </source>
</evidence>
<dbReference type="EMBL" id="NAJN01000087">
    <property type="protein sequence ID" value="TKA79703.1"/>
    <property type="molecule type" value="Genomic_DNA"/>
</dbReference>
<evidence type="ECO:0000256" key="3">
    <source>
        <dbReference type="ARBA" id="ARBA00023002"/>
    </source>
</evidence>
<dbReference type="GO" id="GO:0006654">
    <property type="term" value="P:phosphatidic acid biosynthetic process"/>
    <property type="evidence" value="ECO:0007669"/>
    <property type="project" value="TreeGrafter"/>
</dbReference>
<dbReference type="InterPro" id="IPR020904">
    <property type="entry name" value="Sc_DH/Rdtase_CS"/>
</dbReference>
<keyword evidence="3" id="KW-0560">Oxidoreductase</keyword>
<comment type="caution">
    <text evidence="7">The sequence shown here is derived from an EMBL/GenBank/DDBJ whole genome shotgun (WGS) entry which is preliminary data.</text>
</comment>
<dbReference type="GO" id="GO:0005811">
    <property type="term" value="C:lipid droplet"/>
    <property type="evidence" value="ECO:0007669"/>
    <property type="project" value="TreeGrafter"/>
</dbReference>
<dbReference type="Gene3D" id="3.40.50.1110">
    <property type="entry name" value="SGNH hydrolase"/>
    <property type="match status" value="1"/>
</dbReference>
<evidence type="ECO:0000313" key="7">
    <source>
        <dbReference type="EMBL" id="TKA79703.1"/>
    </source>
</evidence>
<accession>A0A4U0XVY8</accession>
<dbReference type="PRINTS" id="PR00081">
    <property type="entry name" value="GDHRDH"/>
</dbReference>
<keyword evidence="5" id="KW-0732">Signal</keyword>
<dbReference type="PANTHER" id="PTHR44169:SF15">
    <property type="entry name" value="CHAIN DEHYDROGENASE_REDUCTASE (AYR1), PUTATIVE (AFU_ORTHOLOGUE AFUA_4G04530)-RELATED"/>
    <property type="match status" value="1"/>
</dbReference>
<dbReference type="GO" id="GO:0004806">
    <property type="term" value="F:triacylglycerol lipase activity"/>
    <property type="evidence" value="ECO:0007669"/>
    <property type="project" value="TreeGrafter"/>
</dbReference>
<protein>
    <recommendedName>
        <fullName evidence="6">SGNH hydrolase-type esterase domain-containing protein</fullName>
    </recommendedName>
</protein>
<dbReference type="InterPro" id="IPR036514">
    <property type="entry name" value="SGNH_hydro_sf"/>
</dbReference>
<dbReference type="SUPFAM" id="SSF51735">
    <property type="entry name" value="NAD(P)-binding Rossmann-fold domains"/>
    <property type="match status" value="1"/>
</dbReference>
<feature type="signal peptide" evidence="5">
    <location>
        <begin position="1"/>
        <end position="18"/>
    </location>
</feature>
<dbReference type="InterPro" id="IPR002347">
    <property type="entry name" value="SDR_fam"/>
</dbReference>
<dbReference type="InterPro" id="IPR036291">
    <property type="entry name" value="NAD(P)-bd_dom_sf"/>
</dbReference>
<dbReference type="GO" id="GO:0005783">
    <property type="term" value="C:endoplasmic reticulum"/>
    <property type="evidence" value="ECO:0007669"/>
    <property type="project" value="TreeGrafter"/>
</dbReference>
<dbReference type="PROSITE" id="PS00061">
    <property type="entry name" value="ADH_SHORT"/>
    <property type="match status" value="1"/>
</dbReference>
<dbReference type="PRINTS" id="PR00080">
    <property type="entry name" value="SDRFAMILY"/>
</dbReference>
<dbReference type="Pfam" id="PF00106">
    <property type="entry name" value="adh_short"/>
    <property type="match status" value="1"/>
</dbReference>
<dbReference type="FunFam" id="3.40.50.720:FF:000261">
    <property type="entry name" value="NADPH-dependent 1-acyldihydroxyacetone phosphate reductase"/>
    <property type="match status" value="1"/>
</dbReference>
<dbReference type="InterPro" id="IPR013830">
    <property type="entry name" value="SGNH_hydro"/>
</dbReference>
<evidence type="ECO:0000256" key="5">
    <source>
        <dbReference type="SAM" id="SignalP"/>
    </source>
</evidence>
<name>A0A4U0XVY8_9PEZI</name>
<evidence type="ECO:0000256" key="1">
    <source>
        <dbReference type="ARBA" id="ARBA00006484"/>
    </source>
</evidence>
<evidence type="ECO:0000259" key="6">
    <source>
        <dbReference type="Pfam" id="PF13472"/>
    </source>
</evidence>
<gene>
    <name evidence="7" type="ORF">B0A49_01459</name>
</gene>
<comment type="similarity">
    <text evidence="1 4">Belongs to the short-chain dehydrogenases/reductases (SDR) family.</text>
</comment>
<dbReference type="AlphaFoldDB" id="A0A4U0XVY8"/>
<dbReference type="PANTHER" id="PTHR44169">
    <property type="entry name" value="NADPH-DEPENDENT 1-ACYLDIHYDROXYACETONE PHOSPHATE REDUCTASE"/>
    <property type="match status" value="1"/>
</dbReference>
<dbReference type="OrthoDB" id="2102561at2759"/>
<keyword evidence="2" id="KW-0521">NADP</keyword>
<dbReference type="STRING" id="331657.A0A4U0XVY8"/>
<dbReference type="GO" id="GO:0000140">
    <property type="term" value="F:acylglycerone-phosphate reductase (NADP+) activity"/>
    <property type="evidence" value="ECO:0007669"/>
    <property type="project" value="TreeGrafter"/>
</dbReference>
<dbReference type="CDD" id="cd01833">
    <property type="entry name" value="XynB_like"/>
    <property type="match status" value="1"/>
</dbReference>
<dbReference type="Proteomes" id="UP000308768">
    <property type="component" value="Unassembled WGS sequence"/>
</dbReference>
<feature type="chain" id="PRO_5020508169" description="SGNH hydrolase-type esterase domain-containing protein" evidence="5">
    <location>
        <begin position="19"/>
        <end position="497"/>
    </location>
</feature>